<proteinExistence type="predicted"/>
<accession>A0ABT3E2Z4</accession>
<evidence type="ECO:0000313" key="2">
    <source>
        <dbReference type="EMBL" id="MCW0952791.1"/>
    </source>
</evidence>
<organism evidence="2 3">
    <name type="scientific">Weissella ceti</name>
    <dbReference type="NCBI Taxonomy" id="759620"/>
    <lineage>
        <taxon>Bacteria</taxon>
        <taxon>Bacillati</taxon>
        <taxon>Bacillota</taxon>
        <taxon>Bacilli</taxon>
        <taxon>Lactobacillales</taxon>
        <taxon>Lactobacillaceae</taxon>
        <taxon>Weissella</taxon>
    </lineage>
</organism>
<name>A0ABT3E2Z4_9LACO</name>
<keyword evidence="1" id="KW-0175">Coiled coil</keyword>
<comment type="caution">
    <text evidence="2">The sequence shown here is derived from an EMBL/GenBank/DDBJ whole genome shotgun (WGS) entry which is preliminary data.</text>
</comment>
<protein>
    <recommendedName>
        <fullName evidence="4">TPR repeat-containing protein</fullName>
    </recommendedName>
</protein>
<dbReference type="EMBL" id="JAOZFE010000001">
    <property type="protein sequence ID" value="MCW0952791.1"/>
    <property type="molecule type" value="Genomic_DNA"/>
</dbReference>
<sequence>MTIAELEQSGQVAYQEQDYNKAVELFEAAYEMKQTIALNQQLVASLDAAEQFEQAFRIMTELSWAAYTTLDMQTQFIHIALHAKRPIAARKMLQQVMTNHDALESEINGLEEKLRVEETVKIKQMTRDFYHLGDASLNDQKQRLTEFEQLPLKEYEFGAQGVLTDPFSSALIRSTIFDSLQRLGINHTIDMVSVLGETQVIVPAEVGPLTNMHTYQAIMRVLDNIEADLDPMLWQGVRQQAEVLLQIMYPFLDDGIEDPRVWVQDLLGLLTGMNEGQSSPKQQQWLQASLKAIEEAFGF</sequence>
<keyword evidence="3" id="KW-1185">Reference proteome</keyword>
<gene>
    <name evidence="2" type="ORF">OIT44_01740</name>
</gene>
<dbReference type="RefSeq" id="WP_213409393.1">
    <property type="nucleotide sequence ID" value="NZ_CP074441.1"/>
</dbReference>
<evidence type="ECO:0000313" key="3">
    <source>
        <dbReference type="Proteomes" id="UP001526225"/>
    </source>
</evidence>
<evidence type="ECO:0008006" key="4">
    <source>
        <dbReference type="Google" id="ProtNLM"/>
    </source>
</evidence>
<dbReference type="Proteomes" id="UP001526225">
    <property type="component" value="Unassembled WGS sequence"/>
</dbReference>
<evidence type="ECO:0000256" key="1">
    <source>
        <dbReference type="SAM" id="Coils"/>
    </source>
</evidence>
<feature type="coiled-coil region" evidence="1">
    <location>
        <begin position="93"/>
        <end position="120"/>
    </location>
</feature>
<reference evidence="2 3" key="1">
    <citation type="submission" date="2022-10" db="EMBL/GenBank/DDBJ databases">
        <title>Weissella fermenti sp. nov., isolated from fermented cabbage.</title>
        <authorList>
            <person name="Lee J.K."/>
            <person name="Baek J.H."/>
            <person name="Choi D.G."/>
            <person name="Kim J.M."/>
            <person name="Jeon C.O."/>
        </authorList>
    </citation>
    <scope>NUCLEOTIDE SEQUENCE [LARGE SCALE GENOMIC DNA]</scope>
    <source>
        <strain evidence="2 3">KACC 18534</strain>
    </source>
</reference>